<reference evidence="2" key="2">
    <citation type="journal article" date="2014" name="ISME J.">
        <title>Microbial stratification in low pH oxic and suboxic macroscopic growths along an acid mine drainage.</title>
        <authorList>
            <person name="Mendez-Garcia C."/>
            <person name="Mesa V."/>
            <person name="Sprenger R.R."/>
            <person name="Richter M."/>
            <person name="Diez M.S."/>
            <person name="Solano J."/>
            <person name="Bargiela R."/>
            <person name="Golyshina O.V."/>
            <person name="Manteca A."/>
            <person name="Ramos J.L."/>
            <person name="Gallego J.R."/>
            <person name="Llorente I."/>
            <person name="Martins Dos Santos V.A."/>
            <person name="Jensen O.N."/>
            <person name="Pelaez A.I."/>
            <person name="Sanchez J."/>
            <person name="Ferrer M."/>
        </authorList>
    </citation>
    <scope>NUCLEOTIDE SEQUENCE</scope>
</reference>
<keyword evidence="2" id="KW-0449">Lipoprotein</keyword>
<comment type="caution">
    <text evidence="2">The sequence shown here is derived from an EMBL/GenBank/DDBJ whole genome shotgun (WGS) entry which is preliminary data.</text>
</comment>
<dbReference type="EMBL" id="AUZY01010968">
    <property type="protein sequence ID" value="EQD36523.1"/>
    <property type="molecule type" value="Genomic_DNA"/>
</dbReference>
<feature type="region of interest" description="Disordered" evidence="1">
    <location>
        <begin position="99"/>
        <end position="118"/>
    </location>
</feature>
<name>T0YTN1_9ZZZZ</name>
<sequence length="118" mass="13347">HLDLVTLRQSLQKEDQDDSRKILMMTKKQFPVVLKALPTDVNSQSLSKPYLTRLTLSCAEKTHLLNNFNLPVRSSWTWSPLVCGRTTLDIRIGKLTVSRSYPGPNGSPISWKPSIRAD</sequence>
<reference evidence="2" key="1">
    <citation type="submission" date="2013-08" db="EMBL/GenBank/DDBJ databases">
        <authorList>
            <person name="Mendez C."/>
            <person name="Richter M."/>
            <person name="Ferrer M."/>
            <person name="Sanchez J."/>
        </authorList>
    </citation>
    <scope>NUCLEOTIDE SEQUENCE</scope>
</reference>
<evidence type="ECO:0000313" key="2">
    <source>
        <dbReference type="EMBL" id="EQD36523.1"/>
    </source>
</evidence>
<proteinExistence type="predicted"/>
<dbReference type="AlphaFoldDB" id="T0YTN1"/>
<protein>
    <submittedName>
        <fullName evidence="2">Lipoprotein</fullName>
    </submittedName>
</protein>
<evidence type="ECO:0000256" key="1">
    <source>
        <dbReference type="SAM" id="MobiDB-lite"/>
    </source>
</evidence>
<accession>T0YTN1</accession>
<organism evidence="2">
    <name type="scientific">mine drainage metagenome</name>
    <dbReference type="NCBI Taxonomy" id="410659"/>
    <lineage>
        <taxon>unclassified sequences</taxon>
        <taxon>metagenomes</taxon>
        <taxon>ecological metagenomes</taxon>
    </lineage>
</organism>
<gene>
    <name evidence="2" type="ORF">B1B_16481</name>
</gene>
<feature type="non-terminal residue" evidence="2">
    <location>
        <position position="1"/>
    </location>
</feature>